<dbReference type="Pfam" id="PF01926">
    <property type="entry name" value="MMR_HSR1"/>
    <property type="match status" value="1"/>
</dbReference>
<reference evidence="12" key="1">
    <citation type="journal article" date="2021" name="PeerJ">
        <title>Extensive microbial diversity within the chicken gut microbiome revealed by metagenomics and culture.</title>
        <authorList>
            <person name="Gilroy R."/>
            <person name="Ravi A."/>
            <person name="Getino M."/>
            <person name="Pursley I."/>
            <person name="Horton D.L."/>
            <person name="Alikhan N.F."/>
            <person name="Baker D."/>
            <person name="Gharbi K."/>
            <person name="Hall N."/>
            <person name="Watson M."/>
            <person name="Adriaenssens E.M."/>
            <person name="Foster-Nyarko E."/>
            <person name="Jarju S."/>
            <person name="Secka A."/>
            <person name="Antonio M."/>
            <person name="Oren A."/>
            <person name="Chaudhuri R.R."/>
            <person name="La Ragione R."/>
            <person name="Hildebrand F."/>
            <person name="Pallen M.J."/>
        </authorList>
    </citation>
    <scope>NUCLEOTIDE SEQUENCE</scope>
    <source>
        <strain evidence="12">1719</strain>
    </source>
</reference>
<dbReference type="CDD" id="cd01876">
    <property type="entry name" value="YihA_EngB"/>
    <property type="match status" value="1"/>
</dbReference>
<dbReference type="GO" id="GO:0046872">
    <property type="term" value="F:metal ion binding"/>
    <property type="evidence" value="ECO:0007669"/>
    <property type="project" value="UniProtKB-KW"/>
</dbReference>
<dbReference type="EMBL" id="DXEZ01000099">
    <property type="protein sequence ID" value="HIX54049.1"/>
    <property type="molecule type" value="Genomic_DNA"/>
</dbReference>
<reference evidence="12" key="2">
    <citation type="submission" date="2021-04" db="EMBL/GenBank/DDBJ databases">
        <authorList>
            <person name="Gilroy R."/>
        </authorList>
    </citation>
    <scope>NUCLEOTIDE SEQUENCE</scope>
    <source>
        <strain evidence="12">1719</strain>
    </source>
</reference>
<dbReference type="SUPFAM" id="SSF52540">
    <property type="entry name" value="P-loop containing nucleoside triphosphate hydrolases"/>
    <property type="match status" value="1"/>
</dbReference>
<evidence type="ECO:0000256" key="4">
    <source>
        <dbReference type="ARBA" id="ARBA00022723"/>
    </source>
</evidence>
<comment type="cofactor">
    <cofactor evidence="1">
        <name>Mg(2+)</name>
        <dbReference type="ChEBI" id="CHEBI:18420"/>
    </cofactor>
</comment>
<dbReference type="HAMAP" id="MF_00321">
    <property type="entry name" value="GTPase_EngB"/>
    <property type="match status" value="1"/>
</dbReference>
<protein>
    <recommendedName>
        <fullName evidence="10">Probable GTP-binding protein EngB</fullName>
    </recommendedName>
</protein>
<evidence type="ECO:0000259" key="11">
    <source>
        <dbReference type="PROSITE" id="PS51706"/>
    </source>
</evidence>
<evidence type="ECO:0000256" key="7">
    <source>
        <dbReference type="ARBA" id="ARBA00023134"/>
    </source>
</evidence>
<dbReference type="Gene3D" id="3.40.50.300">
    <property type="entry name" value="P-loop containing nucleotide triphosphate hydrolases"/>
    <property type="match status" value="1"/>
</dbReference>
<keyword evidence="6" id="KW-0460">Magnesium</keyword>
<evidence type="ECO:0000256" key="3">
    <source>
        <dbReference type="ARBA" id="ARBA00022618"/>
    </source>
</evidence>
<evidence type="ECO:0000313" key="13">
    <source>
        <dbReference type="Proteomes" id="UP000824156"/>
    </source>
</evidence>
<evidence type="ECO:0000256" key="10">
    <source>
        <dbReference type="HAMAP-Rule" id="MF_00321"/>
    </source>
</evidence>
<keyword evidence="5 10" id="KW-0547">Nucleotide-binding</keyword>
<sequence length="218" mass="25387">MELQSAEFICSNTKVSELPPAKFPEYAFVGRSNVGKSSLINALTRRKGLAKTSQKPGKTQLINHFVINKDWYLVDLPGYGFAKVSQKDRASWKRLVRKYLMERENLQCVMVLVDVRHKPQKLDLDFCHWLGEQGLPFYVVFTKADKVSSKIAKIHVGLFEQELLKWFEEMPKYFVTSAQNRLGCVELLQEIDKINREFDYHSAQQIIDKRNQDIEDQE</sequence>
<dbReference type="InterPro" id="IPR019987">
    <property type="entry name" value="GTP-bd_ribosome_bio_YsxC"/>
</dbReference>
<dbReference type="PROSITE" id="PS51706">
    <property type="entry name" value="G_ENGB"/>
    <property type="match status" value="1"/>
</dbReference>
<evidence type="ECO:0000256" key="9">
    <source>
        <dbReference type="ARBA" id="ARBA00023306"/>
    </source>
</evidence>
<evidence type="ECO:0000256" key="2">
    <source>
        <dbReference type="ARBA" id="ARBA00009638"/>
    </source>
</evidence>
<dbReference type="NCBIfam" id="TIGR03598">
    <property type="entry name" value="GTPase_YsxC"/>
    <property type="match status" value="1"/>
</dbReference>
<keyword evidence="7 10" id="KW-0342">GTP-binding</keyword>
<evidence type="ECO:0000313" key="12">
    <source>
        <dbReference type="EMBL" id="HIX54049.1"/>
    </source>
</evidence>
<dbReference type="AlphaFoldDB" id="A0A9D1W817"/>
<dbReference type="InterPro" id="IPR027417">
    <property type="entry name" value="P-loop_NTPase"/>
</dbReference>
<gene>
    <name evidence="12" type="primary">yihA</name>
    <name evidence="10" type="synonym">engB</name>
    <name evidence="12" type="ORF">H9853_03415</name>
</gene>
<dbReference type="GO" id="GO:0005525">
    <property type="term" value="F:GTP binding"/>
    <property type="evidence" value="ECO:0007669"/>
    <property type="project" value="UniProtKB-UniRule"/>
</dbReference>
<accession>A0A9D1W817</accession>
<name>A0A9D1W817_9SPHI</name>
<feature type="domain" description="EngB-type G" evidence="11">
    <location>
        <begin position="22"/>
        <end position="197"/>
    </location>
</feature>
<dbReference type="Proteomes" id="UP000824156">
    <property type="component" value="Unassembled WGS sequence"/>
</dbReference>
<dbReference type="FunFam" id="3.40.50.300:FF:000098">
    <property type="entry name" value="Probable GTP-binding protein EngB"/>
    <property type="match status" value="1"/>
</dbReference>
<comment type="caution">
    <text evidence="12">The sequence shown here is derived from an EMBL/GenBank/DDBJ whole genome shotgun (WGS) entry which is preliminary data.</text>
</comment>
<evidence type="ECO:0000256" key="8">
    <source>
        <dbReference type="ARBA" id="ARBA00023210"/>
    </source>
</evidence>
<dbReference type="PANTHER" id="PTHR11649:SF13">
    <property type="entry name" value="ENGB-TYPE G DOMAIN-CONTAINING PROTEIN"/>
    <property type="match status" value="1"/>
</dbReference>
<dbReference type="InterPro" id="IPR030393">
    <property type="entry name" value="G_ENGB_dom"/>
</dbReference>
<evidence type="ECO:0000256" key="5">
    <source>
        <dbReference type="ARBA" id="ARBA00022741"/>
    </source>
</evidence>
<keyword evidence="4" id="KW-0479">Metal-binding</keyword>
<proteinExistence type="inferred from homology"/>
<comment type="similarity">
    <text evidence="2 10">Belongs to the TRAFAC class TrmE-Era-EngA-EngB-Septin-like GTPase superfamily. EngB GTPase family.</text>
</comment>
<keyword evidence="9 10" id="KW-0131">Cell cycle</keyword>
<comment type="function">
    <text evidence="10">Necessary for normal cell division and for the maintenance of normal septation.</text>
</comment>
<dbReference type="PANTHER" id="PTHR11649">
    <property type="entry name" value="MSS1/TRME-RELATED GTP-BINDING PROTEIN"/>
    <property type="match status" value="1"/>
</dbReference>
<evidence type="ECO:0000256" key="6">
    <source>
        <dbReference type="ARBA" id="ARBA00022842"/>
    </source>
</evidence>
<organism evidence="12 13">
    <name type="scientific">Candidatus Sphingobacterium stercoripullorum</name>
    <dbReference type="NCBI Taxonomy" id="2838759"/>
    <lineage>
        <taxon>Bacteria</taxon>
        <taxon>Pseudomonadati</taxon>
        <taxon>Bacteroidota</taxon>
        <taxon>Sphingobacteriia</taxon>
        <taxon>Sphingobacteriales</taxon>
        <taxon>Sphingobacteriaceae</taxon>
        <taxon>Sphingobacterium</taxon>
    </lineage>
</organism>
<dbReference type="GO" id="GO:0000917">
    <property type="term" value="P:division septum assembly"/>
    <property type="evidence" value="ECO:0007669"/>
    <property type="project" value="UniProtKB-KW"/>
</dbReference>
<dbReference type="InterPro" id="IPR006073">
    <property type="entry name" value="GTP-bd"/>
</dbReference>
<keyword evidence="8 10" id="KW-0717">Septation</keyword>
<keyword evidence="3 10" id="KW-0132">Cell division</keyword>
<evidence type="ECO:0000256" key="1">
    <source>
        <dbReference type="ARBA" id="ARBA00001946"/>
    </source>
</evidence>